<evidence type="ECO:0000256" key="1">
    <source>
        <dbReference type="SAM" id="MobiDB-lite"/>
    </source>
</evidence>
<protein>
    <submittedName>
        <fullName evidence="2">Uncharacterized protein</fullName>
    </submittedName>
</protein>
<organism evidence="2 3">
    <name type="scientific">Citrobacter amalonaticus</name>
    <dbReference type="NCBI Taxonomy" id="35703"/>
    <lineage>
        <taxon>Bacteria</taxon>
        <taxon>Pseudomonadati</taxon>
        <taxon>Pseudomonadota</taxon>
        <taxon>Gammaproteobacteria</taxon>
        <taxon>Enterobacterales</taxon>
        <taxon>Enterobacteriaceae</taxon>
        <taxon>Citrobacter</taxon>
    </lineage>
</organism>
<dbReference type="Proteomes" id="UP000237003">
    <property type="component" value="Unassembled WGS sequence"/>
</dbReference>
<feature type="compositionally biased region" description="Basic and acidic residues" evidence="1">
    <location>
        <begin position="48"/>
        <end position="63"/>
    </location>
</feature>
<feature type="compositionally biased region" description="Basic residues" evidence="1">
    <location>
        <begin position="14"/>
        <end position="23"/>
    </location>
</feature>
<dbReference type="EMBL" id="PQLX01000021">
    <property type="protein sequence ID" value="POU59073.1"/>
    <property type="molecule type" value="Genomic_DNA"/>
</dbReference>
<evidence type="ECO:0000313" key="2">
    <source>
        <dbReference type="EMBL" id="POU59073.1"/>
    </source>
</evidence>
<comment type="caution">
    <text evidence="2">The sequence shown here is derived from an EMBL/GenBank/DDBJ whole genome shotgun (WGS) entry which is preliminary data.</text>
</comment>
<dbReference type="RefSeq" id="WP_103780388.1">
    <property type="nucleotide sequence ID" value="NZ_PQLX01000021.1"/>
</dbReference>
<feature type="region of interest" description="Disordered" evidence="1">
    <location>
        <begin position="1"/>
        <end position="73"/>
    </location>
</feature>
<sequence length="73" mass="8105">MSAPIKHGDSSNGGKKRCTKKGNRQPGKAVDDAERGVAKKRKTMLSPEGRETFTTKRIDKGYFEDENSLVSDY</sequence>
<proteinExistence type="predicted"/>
<reference evidence="2 3" key="1">
    <citation type="submission" date="2018-01" db="EMBL/GenBank/DDBJ databases">
        <title>Complete genome sequences of 14 Citrobacter spp. isolated from plant in Canada.</title>
        <authorList>
            <person name="Bhandare S.G."/>
            <person name="Colavecchio A."/>
            <person name="Jeukens J."/>
            <person name="Emond-Rheault J.-G."/>
            <person name="Freschi L."/>
            <person name="Hamel J."/>
            <person name="Kukavica-Ibrulj I."/>
            <person name="Levesque R."/>
            <person name="Goodridge L."/>
        </authorList>
    </citation>
    <scope>NUCLEOTIDE SEQUENCE [LARGE SCALE GENOMIC DNA]</scope>
    <source>
        <strain evidence="2 3">S1285</strain>
    </source>
</reference>
<dbReference type="AlphaFoldDB" id="A0A2S4RPT5"/>
<accession>A0A2S4RPT5</accession>
<name>A0A2S4RPT5_CITAM</name>
<gene>
    <name evidence="2" type="ORF">C3430_27020</name>
</gene>
<evidence type="ECO:0000313" key="3">
    <source>
        <dbReference type="Proteomes" id="UP000237003"/>
    </source>
</evidence>